<comment type="cofactor">
    <cofactor evidence="1">
        <name>Zn(2+)</name>
        <dbReference type="ChEBI" id="CHEBI:29105"/>
    </cofactor>
</comment>
<dbReference type="InterPro" id="IPR050570">
    <property type="entry name" value="Cell_wall_metabolism_enzyme"/>
</dbReference>
<dbReference type="PANTHER" id="PTHR21666">
    <property type="entry name" value="PEPTIDASE-RELATED"/>
    <property type="match status" value="1"/>
</dbReference>
<name>A0A090S5V7_9VIBR</name>
<dbReference type="GO" id="GO:0006508">
    <property type="term" value="P:proteolysis"/>
    <property type="evidence" value="ECO:0007669"/>
    <property type="project" value="UniProtKB-KW"/>
</dbReference>
<dbReference type="SUPFAM" id="SSF51261">
    <property type="entry name" value="Duplicated hybrid motif"/>
    <property type="match status" value="1"/>
</dbReference>
<comment type="caution">
    <text evidence="10">The sequence shown here is derived from an EMBL/GenBank/DDBJ whole genome shotgun (WGS) entry which is preliminary data.</text>
</comment>
<dbReference type="CDD" id="cd12797">
    <property type="entry name" value="M23_peptidase"/>
    <property type="match status" value="1"/>
</dbReference>
<reference evidence="10 11" key="1">
    <citation type="submission" date="2014-09" db="EMBL/GenBank/DDBJ databases">
        <title>Vibrio maritimus JCM 19235. (C45) whole genome shotgun sequence.</title>
        <authorList>
            <person name="Sawabe T."/>
            <person name="Meirelles P."/>
            <person name="Nakanishi M."/>
            <person name="Sayaka M."/>
            <person name="Hattori M."/>
            <person name="Ohkuma M."/>
        </authorList>
    </citation>
    <scope>NUCLEOTIDE SEQUENCE [LARGE SCALE GENOMIC DNA]</scope>
    <source>
        <strain evidence="11">JCM19235</strain>
    </source>
</reference>
<dbReference type="Gene3D" id="3.10.450.350">
    <property type="match status" value="1"/>
</dbReference>
<dbReference type="Pfam" id="PF01551">
    <property type="entry name" value="Peptidase_M23"/>
    <property type="match status" value="1"/>
</dbReference>
<protein>
    <submittedName>
        <fullName evidence="10">Peptidase M23B</fullName>
    </submittedName>
</protein>
<dbReference type="GO" id="GO:0046872">
    <property type="term" value="F:metal ion binding"/>
    <property type="evidence" value="ECO:0007669"/>
    <property type="project" value="UniProtKB-KW"/>
</dbReference>
<sequence>MISTLNRSNSSSTPLKEVISYSTSYDIQSFEMPPSPIDNHYTGKVKGSFFISALEAGLSSQQVNKLFNKLTGHFDFFSSVEEGGRFVVSTELGNKSSFTGFLYQNHRGDFIAILHKNGRLYNAKAEPLNPVFLTNPTFSKYPISSHFDPYRVHPVTKRTVPHNGTDYMLPVGSSVVSVGSGTIVAARYDKYAGNYITIRHTDNYLSRYLHLSKILVSVGDEVHAGQKIAKSGNTGRTTGAHLHFELLKNGRPIDFVEWSDKNRGSAFEAGLSPSERQDVVHTAKGLLNKLRN</sequence>
<reference evidence="10 11" key="2">
    <citation type="submission" date="2014-09" db="EMBL/GenBank/DDBJ databases">
        <authorList>
            <consortium name="NBRP consortium"/>
            <person name="Sawabe T."/>
            <person name="Meirelles P."/>
            <person name="Nakanishi M."/>
            <person name="Sayaka M."/>
            <person name="Hattori M."/>
            <person name="Ohkuma M."/>
        </authorList>
    </citation>
    <scope>NUCLEOTIDE SEQUENCE [LARGE SCALE GENOMIC DNA]</scope>
    <source>
        <strain evidence="11">JCM19235</strain>
    </source>
</reference>
<keyword evidence="6" id="KW-0862">Zinc</keyword>
<accession>A0A090S5V7</accession>
<evidence type="ECO:0000256" key="5">
    <source>
        <dbReference type="ARBA" id="ARBA00022801"/>
    </source>
</evidence>
<feature type="domain" description="Csd3-like second N-terminal" evidence="9">
    <location>
        <begin position="40"/>
        <end position="149"/>
    </location>
</feature>
<evidence type="ECO:0000256" key="4">
    <source>
        <dbReference type="ARBA" id="ARBA00022723"/>
    </source>
</evidence>
<dbReference type="Gene3D" id="2.70.70.10">
    <property type="entry name" value="Glucose Permease (Domain IIA)"/>
    <property type="match status" value="1"/>
</dbReference>
<dbReference type="GO" id="GO:0004222">
    <property type="term" value="F:metalloendopeptidase activity"/>
    <property type="evidence" value="ECO:0007669"/>
    <property type="project" value="TreeGrafter"/>
</dbReference>
<dbReference type="Proteomes" id="UP000029228">
    <property type="component" value="Unassembled WGS sequence"/>
</dbReference>
<gene>
    <name evidence="10" type="ORF">JCM19235_2893</name>
</gene>
<evidence type="ECO:0000259" key="9">
    <source>
        <dbReference type="Pfam" id="PF19425"/>
    </source>
</evidence>
<evidence type="ECO:0000313" key="11">
    <source>
        <dbReference type="Proteomes" id="UP000029228"/>
    </source>
</evidence>
<dbReference type="PANTHER" id="PTHR21666:SF292">
    <property type="entry name" value="MUREIN DD-ENDOPEPTIDASE MEPM"/>
    <property type="match status" value="1"/>
</dbReference>
<dbReference type="GO" id="GO:0030313">
    <property type="term" value="C:cell envelope"/>
    <property type="evidence" value="ECO:0007669"/>
    <property type="project" value="UniProtKB-SubCell"/>
</dbReference>
<keyword evidence="11" id="KW-1185">Reference proteome</keyword>
<proteinExistence type="predicted"/>
<comment type="subcellular location">
    <subcellularLocation>
        <location evidence="2">Cell envelope</location>
    </subcellularLocation>
</comment>
<keyword evidence="4" id="KW-0479">Metal-binding</keyword>
<evidence type="ECO:0000256" key="1">
    <source>
        <dbReference type="ARBA" id="ARBA00001947"/>
    </source>
</evidence>
<evidence type="ECO:0000256" key="6">
    <source>
        <dbReference type="ARBA" id="ARBA00022833"/>
    </source>
</evidence>
<evidence type="ECO:0000313" key="10">
    <source>
        <dbReference type="EMBL" id="GAL22198.1"/>
    </source>
</evidence>
<keyword evidence="7" id="KW-0482">Metalloprotease</keyword>
<evidence type="ECO:0000256" key="7">
    <source>
        <dbReference type="ARBA" id="ARBA00023049"/>
    </source>
</evidence>
<keyword evidence="5" id="KW-0378">Hydrolase</keyword>
<evidence type="ECO:0000259" key="8">
    <source>
        <dbReference type="Pfam" id="PF01551"/>
    </source>
</evidence>
<feature type="domain" description="M23ase beta-sheet core" evidence="8">
    <location>
        <begin position="161"/>
        <end position="254"/>
    </location>
</feature>
<dbReference type="InterPro" id="IPR045834">
    <property type="entry name" value="Csd3_N2"/>
</dbReference>
<dbReference type="InterPro" id="IPR016047">
    <property type="entry name" value="M23ase_b-sheet_dom"/>
</dbReference>
<dbReference type="STRING" id="990268.JCM19235_2893"/>
<dbReference type="AlphaFoldDB" id="A0A090S5V7"/>
<organism evidence="10 11">
    <name type="scientific">Vibrio maritimus</name>
    <dbReference type="NCBI Taxonomy" id="990268"/>
    <lineage>
        <taxon>Bacteria</taxon>
        <taxon>Pseudomonadati</taxon>
        <taxon>Pseudomonadota</taxon>
        <taxon>Gammaproteobacteria</taxon>
        <taxon>Vibrionales</taxon>
        <taxon>Vibrionaceae</taxon>
        <taxon>Vibrio</taxon>
    </lineage>
</organism>
<dbReference type="InterPro" id="IPR011055">
    <property type="entry name" value="Dup_hybrid_motif"/>
</dbReference>
<keyword evidence="3" id="KW-0645">Protease</keyword>
<dbReference type="EMBL" id="BBMR01000012">
    <property type="protein sequence ID" value="GAL22198.1"/>
    <property type="molecule type" value="Genomic_DNA"/>
</dbReference>
<dbReference type="Pfam" id="PF19425">
    <property type="entry name" value="Csd3_N2"/>
    <property type="match status" value="1"/>
</dbReference>
<evidence type="ECO:0000256" key="3">
    <source>
        <dbReference type="ARBA" id="ARBA00022670"/>
    </source>
</evidence>
<evidence type="ECO:0000256" key="2">
    <source>
        <dbReference type="ARBA" id="ARBA00004196"/>
    </source>
</evidence>